<dbReference type="HAMAP" id="MF_00139">
    <property type="entry name" value="PurH"/>
    <property type="match status" value="1"/>
</dbReference>
<protein>
    <recommendedName>
        <fullName evidence="8">Bifunctional purine biosynthesis protein PurH</fullName>
    </recommendedName>
    <domain>
        <recommendedName>
            <fullName evidence="8">Phosphoribosylaminoimidazolecarboxamide formyltransferase</fullName>
            <ecNumber evidence="8">2.1.2.3</ecNumber>
        </recommendedName>
        <alternativeName>
            <fullName evidence="8">AICAR transformylase</fullName>
        </alternativeName>
    </domain>
    <domain>
        <recommendedName>
            <fullName evidence="8">IMP cyclohydrolase</fullName>
            <ecNumber evidence="8">3.5.4.10</ecNumber>
        </recommendedName>
        <alternativeName>
            <fullName evidence="8">ATIC</fullName>
        </alternativeName>
        <alternativeName>
            <fullName evidence="8">IMP synthase</fullName>
        </alternativeName>
        <alternativeName>
            <fullName evidence="8">Inosinicase</fullName>
        </alternativeName>
    </domain>
</protein>
<evidence type="ECO:0000259" key="9">
    <source>
        <dbReference type="PROSITE" id="PS51855"/>
    </source>
</evidence>
<dbReference type="UniPathway" id="UPA00074">
    <property type="reaction ID" value="UER00133"/>
</dbReference>
<reference evidence="10 11" key="1">
    <citation type="submission" date="2017-09" db="EMBL/GenBank/DDBJ databases">
        <title>Depth-based differentiation of microbial function through sediment-hosted aquifers and enrichment of novel symbionts in the deep terrestrial subsurface.</title>
        <authorList>
            <person name="Probst A.J."/>
            <person name="Ladd B."/>
            <person name="Jarett J.K."/>
            <person name="Geller-Mcgrath D.E."/>
            <person name="Sieber C.M."/>
            <person name="Emerson J.B."/>
            <person name="Anantharaman K."/>
            <person name="Thomas B.C."/>
            <person name="Malmstrom R."/>
            <person name="Stieglmeier M."/>
            <person name="Klingl A."/>
            <person name="Woyke T."/>
            <person name="Ryan C.M."/>
            <person name="Banfield J.F."/>
        </authorList>
    </citation>
    <scope>NUCLEOTIDE SEQUENCE [LARGE SCALE GENOMIC DNA]</scope>
    <source>
        <strain evidence="10">CG11_big_fil_rev_8_21_14_0_20_37_16</strain>
    </source>
</reference>
<evidence type="ECO:0000256" key="5">
    <source>
        <dbReference type="ARBA" id="ARBA00022755"/>
    </source>
</evidence>
<dbReference type="InterPro" id="IPR011607">
    <property type="entry name" value="MGS-like_dom"/>
</dbReference>
<comment type="catalytic activity">
    <reaction evidence="8">
        <text>IMP + H2O = 5-formamido-1-(5-phospho-D-ribosyl)imidazole-4-carboxamide</text>
        <dbReference type="Rhea" id="RHEA:18445"/>
        <dbReference type="ChEBI" id="CHEBI:15377"/>
        <dbReference type="ChEBI" id="CHEBI:58053"/>
        <dbReference type="ChEBI" id="CHEBI:58467"/>
        <dbReference type="EC" id="3.5.4.10"/>
    </reaction>
</comment>
<keyword evidence="5 8" id="KW-0658">Purine biosynthesis</keyword>
<dbReference type="InterPro" id="IPR016193">
    <property type="entry name" value="Cytidine_deaminase-like"/>
</dbReference>
<dbReference type="PIRSF" id="PIRSF000414">
    <property type="entry name" value="AICARFT_IMPCHas"/>
    <property type="match status" value="1"/>
</dbReference>
<keyword evidence="6 8" id="KW-0378">Hydrolase</keyword>
<comment type="similarity">
    <text evidence="3 8">Belongs to the PurH family.</text>
</comment>
<comment type="domain">
    <text evidence="8">The IMP cyclohydrolase activity resides in the N-terminal region.</text>
</comment>
<feature type="domain" description="MGS-like" evidence="9">
    <location>
        <begin position="1"/>
        <end position="140"/>
    </location>
</feature>
<dbReference type="GO" id="GO:0005829">
    <property type="term" value="C:cytosol"/>
    <property type="evidence" value="ECO:0007669"/>
    <property type="project" value="TreeGrafter"/>
</dbReference>
<evidence type="ECO:0000256" key="7">
    <source>
        <dbReference type="ARBA" id="ARBA00023268"/>
    </source>
</evidence>
<evidence type="ECO:0000313" key="10">
    <source>
        <dbReference type="EMBL" id="PIQ71788.1"/>
    </source>
</evidence>
<dbReference type="SMART" id="SM00851">
    <property type="entry name" value="MGS"/>
    <property type="match status" value="1"/>
</dbReference>
<dbReference type="SUPFAM" id="SSF53927">
    <property type="entry name" value="Cytidine deaminase-like"/>
    <property type="match status" value="1"/>
</dbReference>
<comment type="pathway">
    <text evidence="2 8">Purine metabolism; IMP biosynthesis via de novo pathway; 5-formamido-1-(5-phospho-D-ribosyl)imidazole-4-carboxamide from 5-amino-1-(5-phospho-D-ribosyl)imidazole-4-carboxamide (10-formyl THF route): step 1/1.</text>
</comment>
<dbReference type="EMBL" id="PCVK01000039">
    <property type="protein sequence ID" value="PIQ71788.1"/>
    <property type="molecule type" value="Genomic_DNA"/>
</dbReference>
<dbReference type="Gene3D" id="3.40.140.20">
    <property type="match status" value="2"/>
</dbReference>
<proteinExistence type="inferred from homology"/>
<dbReference type="SUPFAM" id="SSF52335">
    <property type="entry name" value="Methylglyoxal synthase-like"/>
    <property type="match status" value="1"/>
</dbReference>
<evidence type="ECO:0000313" key="11">
    <source>
        <dbReference type="Proteomes" id="UP000229497"/>
    </source>
</evidence>
<comment type="pathway">
    <text evidence="1 8">Purine metabolism; IMP biosynthesis via de novo pathway; IMP from 5-formamido-1-(5-phospho-D-ribosyl)imidazole-4-carboxamide: step 1/1.</text>
</comment>
<gene>
    <name evidence="8" type="primary">purH</name>
    <name evidence="10" type="ORF">COV87_01425</name>
</gene>
<dbReference type="AlphaFoldDB" id="A0A2H0KKK3"/>
<dbReference type="CDD" id="cd01421">
    <property type="entry name" value="IMPCH"/>
    <property type="match status" value="1"/>
</dbReference>
<dbReference type="EC" id="3.5.4.10" evidence="8"/>
<dbReference type="SMART" id="SM00798">
    <property type="entry name" value="AICARFT_IMPCHas"/>
    <property type="match status" value="1"/>
</dbReference>
<dbReference type="PROSITE" id="PS51855">
    <property type="entry name" value="MGS"/>
    <property type="match status" value="1"/>
</dbReference>
<dbReference type="EC" id="2.1.2.3" evidence="8"/>
<name>A0A2H0KKK3_9BACT</name>
<dbReference type="InterPro" id="IPR024051">
    <property type="entry name" value="AICAR_Tfase_dup_dom_sf"/>
</dbReference>
<evidence type="ECO:0000256" key="2">
    <source>
        <dbReference type="ARBA" id="ARBA00004954"/>
    </source>
</evidence>
<comment type="catalytic activity">
    <reaction evidence="8">
        <text>(6R)-10-formyltetrahydrofolate + 5-amino-1-(5-phospho-beta-D-ribosyl)imidazole-4-carboxamide = 5-formamido-1-(5-phospho-D-ribosyl)imidazole-4-carboxamide + (6S)-5,6,7,8-tetrahydrofolate</text>
        <dbReference type="Rhea" id="RHEA:22192"/>
        <dbReference type="ChEBI" id="CHEBI:57453"/>
        <dbReference type="ChEBI" id="CHEBI:58467"/>
        <dbReference type="ChEBI" id="CHEBI:58475"/>
        <dbReference type="ChEBI" id="CHEBI:195366"/>
        <dbReference type="EC" id="2.1.2.3"/>
    </reaction>
</comment>
<dbReference type="Pfam" id="PF02142">
    <property type="entry name" value="MGS"/>
    <property type="match status" value="1"/>
</dbReference>
<evidence type="ECO:0000256" key="1">
    <source>
        <dbReference type="ARBA" id="ARBA00004844"/>
    </source>
</evidence>
<evidence type="ECO:0000256" key="3">
    <source>
        <dbReference type="ARBA" id="ARBA00007667"/>
    </source>
</evidence>
<sequence length="510" mass="56461">MNKQNEKYALLSVYDKRGIVEFAQTLSSLGINIISTGGTAKELSDHNIPIIPIQEITGEPESFGGRMKTISFQIESGILFDRENPSHVKQARELKVKPIDIVVCNLYPFEKKNSIENIDIGGPTMIRAAAKNFHNVLVVIDPSDYERASQAIVNDTVSLDLKQELAAKAFAHTSLYDSLIATYFSKELFPTEYTLPLRKAHDLRYGENPHQKATLYLYPSSDSPLKRLTKKWGRDLSLINVTDINAGIEEVRLFKEPAAVVIKHNSPCGIALGNSISQALARAIEADPQSAFGGVIVLNKPIDLKSAQIIGKFKSEVRGNVDIFAAPEIEQSALQFLMKVRKNMGIYTFGKIHLSPQMNIKWVNGGLILQTPDKDIEKGFGKWRVVTKTKPTKKQMVQMEIAWKFVSRIRSNSIIIVDKKLPMIRGIGSGQTSRIAATHIALSQATKFLKGSILASDSFFPFDDSVKTAAKHGVGAIIQQGGSIRDEDSIKAANDANIPMVFTGRRAFWH</sequence>
<keyword evidence="4 8" id="KW-0808">Transferase</keyword>
<dbReference type="Gene3D" id="3.40.50.1380">
    <property type="entry name" value="Methylglyoxal synthase-like domain"/>
    <property type="match status" value="1"/>
</dbReference>
<dbReference type="PANTHER" id="PTHR11692">
    <property type="entry name" value="BIFUNCTIONAL PURINE BIOSYNTHESIS PROTEIN PURH"/>
    <property type="match status" value="1"/>
</dbReference>
<dbReference type="FunFam" id="3.40.50.1380:FF:000001">
    <property type="entry name" value="Bifunctional purine biosynthesis protein PurH"/>
    <property type="match status" value="1"/>
</dbReference>
<evidence type="ECO:0000256" key="8">
    <source>
        <dbReference type="HAMAP-Rule" id="MF_00139"/>
    </source>
</evidence>
<dbReference type="GO" id="GO:0003937">
    <property type="term" value="F:IMP cyclohydrolase activity"/>
    <property type="evidence" value="ECO:0007669"/>
    <property type="project" value="UniProtKB-UniRule"/>
</dbReference>
<evidence type="ECO:0000256" key="4">
    <source>
        <dbReference type="ARBA" id="ARBA00022679"/>
    </source>
</evidence>
<dbReference type="PANTHER" id="PTHR11692:SF0">
    <property type="entry name" value="BIFUNCTIONAL PURINE BIOSYNTHESIS PROTEIN ATIC"/>
    <property type="match status" value="1"/>
</dbReference>
<dbReference type="Proteomes" id="UP000229497">
    <property type="component" value="Unassembled WGS sequence"/>
</dbReference>
<dbReference type="GO" id="GO:0004643">
    <property type="term" value="F:phosphoribosylaminoimidazolecarboxamide formyltransferase activity"/>
    <property type="evidence" value="ECO:0007669"/>
    <property type="project" value="UniProtKB-UniRule"/>
</dbReference>
<keyword evidence="7 8" id="KW-0511">Multifunctional enzyme</keyword>
<dbReference type="NCBIfam" id="NF002049">
    <property type="entry name" value="PRK00881.1"/>
    <property type="match status" value="1"/>
</dbReference>
<organism evidence="10 11">
    <name type="scientific">Candidatus Roizmanbacteria bacterium CG11_big_fil_rev_8_21_14_0_20_37_16</name>
    <dbReference type="NCBI Taxonomy" id="1974857"/>
    <lineage>
        <taxon>Bacteria</taxon>
        <taxon>Candidatus Roizmaniibacteriota</taxon>
    </lineage>
</organism>
<comment type="caution">
    <text evidence="10">The sequence shown here is derived from an EMBL/GenBank/DDBJ whole genome shotgun (WGS) entry which is preliminary data.</text>
</comment>
<dbReference type="InterPro" id="IPR036914">
    <property type="entry name" value="MGS-like_dom_sf"/>
</dbReference>
<evidence type="ECO:0000256" key="6">
    <source>
        <dbReference type="ARBA" id="ARBA00022801"/>
    </source>
</evidence>
<dbReference type="GO" id="GO:0006189">
    <property type="term" value="P:'de novo' IMP biosynthetic process"/>
    <property type="evidence" value="ECO:0007669"/>
    <property type="project" value="UniProtKB-UniRule"/>
</dbReference>
<dbReference type="Pfam" id="PF01808">
    <property type="entry name" value="AICARFT_IMPCHas"/>
    <property type="match status" value="1"/>
</dbReference>
<accession>A0A2H0KKK3</accession>
<dbReference type="InterPro" id="IPR002695">
    <property type="entry name" value="PurH-like"/>
</dbReference>